<dbReference type="EMBL" id="CM044708">
    <property type="protein sequence ID" value="KAI5650227.1"/>
    <property type="molecule type" value="Genomic_DNA"/>
</dbReference>
<evidence type="ECO:0000313" key="2">
    <source>
        <dbReference type="Proteomes" id="UP001060085"/>
    </source>
</evidence>
<name>A0ACB9ZR82_CATRO</name>
<proteinExistence type="predicted"/>
<accession>A0ACB9ZR82</accession>
<evidence type="ECO:0000313" key="1">
    <source>
        <dbReference type="EMBL" id="KAI5650227.1"/>
    </source>
</evidence>
<reference evidence="2" key="1">
    <citation type="journal article" date="2023" name="Nat. Plants">
        <title>Single-cell RNA sequencing provides a high-resolution roadmap for understanding the multicellular compartmentation of specialized metabolism.</title>
        <authorList>
            <person name="Sun S."/>
            <person name="Shen X."/>
            <person name="Li Y."/>
            <person name="Li Y."/>
            <person name="Wang S."/>
            <person name="Li R."/>
            <person name="Zhang H."/>
            <person name="Shen G."/>
            <person name="Guo B."/>
            <person name="Wei J."/>
            <person name="Xu J."/>
            <person name="St-Pierre B."/>
            <person name="Chen S."/>
            <person name="Sun C."/>
        </authorList>
    </citation>
    <scope>NUCLEOTIDE SEQUENCE [LARGE SCALE GENOMIC DNA]</scope>
</reference>
<gene>
    <name evidence="1" type="ORF">M9H77_36232</name>
</gene>
<dbReference type="Proteomes" id="UP001060085">
    <property type="component" value="Linkage Group LG08"/>
</dbReference>
<sequence length="109" mass="12688">MSMLEGKKPMKNEEIAEVEGQEKEKGKEWQLEVGGRDISFDDRMLNTTLGTPENDEQKMQKMSLKSNLQRSKRSLKTTGFCEDEVVKLKTLKIRSMVRDSIIRYLYKTP</sequence>
<comment type="caution">
    <text evidence="1">The sequence shown here is derived from an EMBL/GenBank/DDBJ whole genome shotgun (WGS) entry which is preliminary data.</text>
</comment>
<protein>
    <submittedName>
        <fullName evidence="1">Uncharacterized protein</fullName>
    </submittedName>
</protein>
<keyword evidence="2" id="KW-1185">Reference proteome</keyword>
<organism evidence="1 2">
    <name type="scientific">Catharanthus roseus</name>
    <name type="common">Madagascar periwinkle</name>
    <name type="synonym">Vinca rosea</name>
    <dbReference type="NCBI Taxonomy" id="4058"/>
    <lineage>
        <taxon>Eukaryota</taxon>
        <taxon>Viridiplantae</taxon>
        <taxon>Streptophyta</taxon>
        <taxon>Embryophyta</taxon>
        <taxon>Tracheophyta</taxon>
        <taxon>Spermatophyta</taxon>
        <taxon>Magnoliopsida</taxon>
        <taxon>eudicotyledons</taxon>
        <taxon>Gunneridae</taxon>
        <taxon>Pentapetalae</taxon>
        <taxon>asterids</taxon>
        <taxon>lamiids</taxon>
        <taxon>Gentianales</taxon>
        <taxon>Apocynaceae</taxon>
        <taxon>Rauvolfioideae</taxon>
        <taxon>Vinceae</taxon>
        <taxon>Catharanthinae</taxon>
        <taxon>Catharanthus</taxon>
    </lineage>
</organism>